<feature type="region of interest" description="Disordered" evidence="1">
    <location>
        <begin position="83"/>
        <end position="150"/>
    </location>
</feature>
<evidence type="ECO:0000313" key="3">
    <source>
        <dbReference type="Proteomes" id="UP000492821"/>
    </source>
</evidence>
<keyword evidence="2" id="KW-1133">Transmembrane helix</keyword>
<proteinExistence type="predicted"/>
<evidence type="ECO:0000313" key="4">
    <source>
        <dbReference type="WBParaSite" id="Pan_g23549.t1"/>
    </source>
</evidence>
<reference evidence="3" key="1">
    <citation type="journal article" date="2013" name="Genetics">
        <title>The draft genome and transcriptome of Panagrellus redivivus are shaped by the harsh demands of a free-living lifestyle.</title>
        <authorList>
            <person name="Srinivasan J."/>
            <person name="Dillman A.R."/>
            <person name="Macchietto M.G."/>
            <person name="Heikkinen L."/>
            <person name="Lakso M."/>
            <person name="Fracchia K.M."/>
            <person name="Antoshechkin I."/>
            <person name="Mortazavi A."/>
            <person name="Wong G."/>
            <person name="Sternberg P.W."/>
        </authorList>
    </citation>
    <scope>NUCLEOTIDE SEQUENCE [LARGE SCALE GENOMIC DNA]</scope>
    <source>
        <strain evidence="3">MT8872</strain>
    </source>
</reference>
<dbReference type="WBParaSite" id="Pan_g23549.t1">
    <property type="protein sequence ID" value="Pan_g23549.t1"/>
    <property type="gene ID" value="Pan_g23549"/>
</dbReference>
<feature type="compositionally biased region" description="Basic and acidic residues" evidence="1">
    <location>
        <begin position="104"/>
        <end position="131"/>
    </location>
</feature>
<name>A0A7E4VQX0_PANRE</name>
<protein>
    <submittedName>
        <fullName evidence="4">Pecanex-like protein</fullName>
    </submittedName>
</protein>
<dbReference type="Proteomes" id="UP000492821">
    <property type="component" value="Unassembled WGS sequence"/>
</dbReference>
<reference evidence="4" key="2">
    <citation type="submission" date="2020-10" db="UniProtKB">
        <authorList>
            <consortium name="WormBaseParasite"/>
        </authorList>
    </citation>
    <scope>IDENTIFICATION</scope>
</reference>
<evidence type="ECO:0000256" key="2">
    <source>
        <dbReference type="SAM" id="Phobius"/>
    </source>
</evidence>
<sequence length="150" mass="16442">MNFSCEPHEDVVFYIFPLHNIVAYALVYICCLVAAIVIGAYSYQLYWMVAKVIEVLHEQMPPVIDGDDKVGKETAYRNTKLTGVTEGVDGGGGTVANGPPVSQTKEDSKKEQITKIEEKMAPEPAPRKQEPPKSVGLKKVNSGPRSVFMA</sequence>
<keyword evidence="2" id="KW-0472">Membrane</keyword>
<keyword evidence="3" id="KW-1185">Reference proteome</keyword>
<evidence type="ECO:0000256" key="1">
    <source>
        <dbReference type="SAM" id="MobiDB-lite"/>
    </source>
</evidence>
<feature type="transmembrane region" description="Helical" evidence="2">
    <location>
        <begin position="21"/>
        <end position="43"/>
    </location>
</feature>
<dbReference type="AlphaFoldDB" id="A0A7E4VQX0"/>
<keyword evidence="2" id="KW-0812">Transmembrane</keyword>
<accession>A0A7E4VQX0</accession>
<organism evidence="3 4">
    <name type="scientific">Panagrellus redivivus</name>
    <name type="common">Microworm</name>
    <dbReference type="NCBI Taxonomy" id="6233"/>
    <lineage>
        <taxon>Eukaryota</taxon>
        <taxon>Metazoa</taxon>
        <taxon>Ecdysozoa</taxon>
        <taxon>Nematoda</taxon>
        <taxon>Chromadorea</taxon>
        <taxon>Rhabditida</taxon>
        <taxon>Tylenchina</taxon>
        <taxon>Panagrolaimomorpha</taxon>
        <taxon>Panagrolaimoidea</taxon>
        <taxon>Panagrolaimidae</taxon>
        <taxon>Panagrellus</taxon>
    </lineage>
</organism>